<sequence length="71" mass="8262">MRNRARKIIARLQRILLNSVLQDQSIAADKGDCFAMVYSTYESHPDRMTELATNYQNSLQYEDIPNCKSQH</sequence>
<evidence type="ECO:0000313" key="1">
    <source>
        <dbReference type="EMBL" id="KIM67492.1"/>
    </source>
</evidence>
<name>A0A0C3ARC6_9AGAM</name>
<dbReference type="EMBL" id="KN822012">
    <property type="protein sequence ID" value="KIM67492.1"/>
    <property type="molecule type" value="Genomic_DNA"/>
</dbReference>
<dbReference type="AlphaFoldDB" id="A0A0C3ARC6"/>
<protein>
    <submittedName>
        <fullName evidence="1">Uncharacterized protein</fullName>
    </submittedName>
</protein>
<dbReference type="HOGENOM" id="CLU_2741550_0_0_1"/>
<accession>A0A0C3ARC6</accession>
<reference evidence="2" key="2">
    <citation type="submission" date="2015-01" db="EMBL/GenBank/DDBJ databases">
        <title>Evolutionary Origins and Diversification of the Mycorrhizal Mutualists.</title>
        <authorList>
            <consortium name="DOE Joint Genome Institute"/>
            <consortium name="Mycorrhizal Genomics Consortium"/>
            <person name="Kohler A."/>
            <person name="Kuo A."/>
            <person name="Nagy L.G."/>
            <person name="Floudas D."/>
            <person name="Copeland A."/>
            <person name="Barry K.W."/>
            <person name="Cichocki N."/>
            <person name="Veneault-Fourrey C."/>
            <person name="LaButti K."/>
            <person name="Lindquist E.A."/>
            <person name="Lipzen A."/>
            <person name="Lundell T."/>
            <person name="Morin E."/>
            <person name="Murat C."/>
            <person name="Riley R."/>
            <person name="Ohm R."/>
            <person name="Sun H."/>
            <person name="Tunlid A."/>
            <person name="Henrissat B."/>
            <person name="Grigoriev I.V."/>
            <person name="Hibbett D.S."/>
            <person name="Martin F."/>
        </authorList>
    </citation>
    <scope>NUCLEOTIDE SEQUENCE [LARGE SCALE GENOMIC DNA]</scope>
    <source>
        <strain evidence="2">Foug A</strain>
    </source>
</reference>
<organism evidence="1 2">
    <name type="scientific">Scleroderma citrinum Foug A</name>
    <dbReference type="NCBI Taxonomy" id="1036808"/>
    <lineage>
        <taxon>Eukaryota</taxon>
        <taxon>Fungi</taxon>
        <taxon>Dikarya</taxon>
        <taxon>Basidiomycota</taxon>
        <taxon>Agaricomycotina</taxon>
        <taxon>Agaricomycetes</taxon>
        <taxon>Agaricomycetidae</taxon>
        <taxon>Boletales</taxon>
        <taxon>Sclerodermatineae</taxon>
        <taxon>Sclerodermataceae</taxon>
        <taxon>Scleroderma</taxon>
    </lineage>
</organism>
<evidence type="ECO:0000313" key="2">
    <source>
        <dbReference type="Proteomes" id="UP000053989"/>
    </source>
</evidence>
<proteinExistence type="predicted"/>
<dbReference type="InParanoid" id="A0A0C3ARC6"/>
<keyword evidence="2" id="KW-1185">Reference proteome</keyword>
<dbReference type="Proteomes" id="UP000053989">
    <property type="component" value="Unassembled WGS sequence"/>
</dbReference>
<gene>
    <name evidence="1" type="ORF">SCLCIDRAFT_1210162</name>
</gene>
<reference evidence="1 2" key="1">
    <citation type="submission" date="2014-04" db="EMBL/GenBank/DDBJ databases">
        <authorList>
            <consortium name="DOE Joint Genome Institute"/>
            <person name="Kuo A."/>
            <person name="Kohler A."/>
            <person name="Nagy L.G."/>
            <person name="Floudas D."/>
            <person name="Copeland A."/>
            <person name="Barry K.W."/>
            <person name="Cichocki N."/>
            <person name="Veneault-Fourrey C."/>
            <person name="LaButti K."/>
            <person name="Lindquist E.A."/>
            <person name="Lipzen A."/>
            <person name="Lundell T."/>
            <person name="Morin E."/>
            <person name="Murat C."/>
            <person name="Sun H."/>
            <person name="Tunlid A."/>
            <person name="Henrissat B."/>
            <person name="Grigoriev I.V."/>
            <person name="Hibbett D.S."/>
            <person name="Martin F."/>
            <person name="Nordberg H.P."/>
            <person name="Cantor M.N."/>
            <person name="Hua S.X."/>
        </authorList>
    </citation>
    <scope>NUCLEOTIDE SEQUENCE [LARGE SCALE GENOMIC DNA]</scope>
    <source>
        <strain evidence="1 2">Foug A</strain>
    </source>
</reference>